<dbReference type="AlphaFoldDB" id="A0A8T4GHU3"/>
<dbReference type="Gene3D" id="2.60.120.10">
    <property type="entry name" value="Jelly Rolls"/>
    <property type="match status" value="1"/>
</dbReference>
<keyword evidence="2" id="KW-0223">Dioxygenase</keyword>
<dbReference type="InterPro" id="IPR011051">
    <property type="entry name" value="RmlC_Cupin_sf"/>
</dbReference>
<evidence type="ECO:0000313" key="3">
    <source>
        <dbReference type="Proteomes" id="UP000823588"/>
    </source>
</evidence>
<name>A0A8T4GHU3_9EURY</name>
<dbReference type="Pfam" id="PF07883">
    <property type="entry name" value="Cupin_2"/>
    <property type="match status" value="1"/>
</dbReference>
<organism evidence="2 3">
    <name type="scientific">Halorubrum alkaliphilum</name>
    <dbReference type="NCBI Taxonomy" id="261290"/>
    <lineage>
        <taxon>Archaea</taxon>
        <taxon>Methanobacteriati</taxon>
        <taxon>Methanobacteriota</taxon>
        <taxon>Stenosarchaea group</taxon>
        <taxon>Halobacteria</taxon>
        <taxon>Halobacteriales</taxon>
        <taxon>Haloferacaceae</taxon>
        <taxon>Halorubrum</taxon>
    </lineage>
</organism>
<dbReference type="InterPro" id="IPR014710">
    <property type="entry name" value="RmlC-like_jellyroll"/>
</dbReference>
<dbReference type="InterPro" id="IPR013096">
    <property type="entry name" value="Cupin_2"/>
</dbReference>
<comment type="caution">
    <text evidence="2">The sequence shown here is derived from an EMBL/GenBank/DDBJ whole genome shotgun (WGS) entry which is preliminary data.</text>
</comment>
<accession>A0A8T4GHU3</accession>
<evidence type="ECO:0000313" key="2">
    <source>
        <dbReference type="EMBL" id="MBP1924144.1"/>
    </source>
</evidence>
<gene>
    <name evidence="2" type="ORF">J2751_003197</name>
</gene>
<dbReference type="GO" id="GO:0051213">
    <property type="term" value="F:dioxygenase activity"/>
    <property type="evidence" value="ECO:0007669"/>
    <property type="project" value="UniProtKB-KW"/>
</dbReference>
<dbReference type="SUPFAM" id="SSF51182">
    <property type="entry name" value="RmlC-like cupins"/>
    <property type="match status" value="1"/>
</dbReference>
<feature type="domain" description="Cupin type-2" evidence="1">
    <location>
        <begin position="33"/>
        <end position="88"/>
    </location>
</feature>
<dbReference type="OrthoDB" id="190812at2157"/>
<proteinExistence type="predicted"/>
<keyword evidence="2" id="KW-0560">Oxidoreductase</keyword>
<sequence>MNQINIAESAEQLDEDDEIEIEAMRKDSFSFHVMRFEPGDEDSMHAHSVDEIYHVDTGKATLVTEEESIEVEPGDVIHLEPETDHQFIDFEGEFVVTVTYAPGEGSE</sequence>
<protein>
    <submittedName>
        <fullName evidence="2">Quercetin dioxygenase-like cupin family protein</fullName>
    </submittedName>
</protein>
<reference evidence="2" key="1">
    <citation type="submission" date="2021-03" db="EMBL/GenBank/DDBJ databases">
        <title>Genomic Encyclopedia of Type Strains, Phase IV (KMG-IV): sequencing the most valuable type-strain genomes for metagenomic binning, comparative biology and taxonomic classification.</title>
        <authorList>
            <person name="Goeker M."/>
        </authorList>
    </citation>
    <scope>NUCLEOTIDE SEQUENCE</scope>
    <source>
        <strain evidence="2">DSM 23564</strain>
    </source>
</reference>
<evidence type="ECO:0000259" key="1">
    <source>
        <dbReference type="Pfam" id="PF07883"/>
    </source>
</evidence>
<dbReference type="RefSeq" id="WP_209487344.1">
    <property type="nucleotide sequence ID" value="NZ_JAGGKQ010000061.1"/>
</dbReference>
<dbReference type="EMBL" id="JAGGKQ010000061">
    <property type="protein sequence ID" value="MBP1924144.1"/>
    <property type="molecule type" value="Genomic_DNA"/>
</dbReference>
<dbReference type="Proteomes" id="UP000823588">
    <property type="component" value="Unassembled WGS sequence"/>
</dbReference>
<keyword evidence="3" id="KW-1185">Reference proteome</keyword>